<keyword evidence="4" id="KW-0472">Membrane</keyword>
<dbReference type="SMART" id="SM00028">
    <property type="entry name" value="TPR"/>
    <property type="match status" value="6"/>
</dbReference>
<feature type="transmembrane region" description="Helical" evidence="4">
    <location>
        <begin position="296"/>
        <end position="315"/>
    </location>
</feature>
<evidence type="ECO:0000256" key="4">
    <source>
        <dbReference type="SAM" id="Phobius"/>
    </source>
</evidence>
<dbReference type="Pfam" id="PF13181">
    <property type="entry name" value="TPR_8"/>
    <property type="match status" value="1"/>
</dbReference>
<evidence type="ECO:0000313" key="6">
    <source>
        <dbReference type="Proteomes" id="UP000315439"/>
    </source>
</evidence>
<proteinExistence type="predicted"/>
<protein>
    <submittedName>
        <fullName evidence="5">Tetratricopeptide repeat protein</fullName>
    </submittedName>
</protein>
<dbReference type="Pfam" id="PF14559">
    <property type="entry name" value="TPR_19"/>
    <property type="match status" value="2"/>
</dbReference>
<organism evidence="5 6">
    <name type="scientific">Aliikangiella coralliicola</name>
    <dbReference type="NCBI Taxonomy" id="2592383"/>
    <lineage>
        <taxon>Bacteria</taxon>
        <taxon>Pseudomonadati</taxon>
        <taxon>Pseudomonadota</taxon>
        <taxon>Gammaproteobacteria</taxon>
        <taxon>Oceanospirillales</taxon>
        <taxon>Pleioneaceae</taxon>
        <taxon>Aliikangiella</taxon>
    </lineage>
</organism>
<keyword evidence="4" id="KW-0812">Transmembrane</keyword>
<dbReference type="InterPro" id="IPR019734">
    <property type="entry name" value="TPR_rpt"/>
</dbReference>
<evidence type="ECO:0000256" key="3">
    <source>
        <dbReference type="PROSITE-ProRule" id="PRU00339"/>
    </source>
</evidence>
<dbReference type="SUPFAM" id="SSF48452">
    <property type="entry name" value="TPR-like"/>
    <property type="match status" value="1"/>
</dbReference>
<dbReference type="InterPro" id="IPR011990">
    <property type="entry name" value="TPR-like_helical_dom_sf"/>
</dbReference>
<reference evidence="5 6" key="1">
    <citation type="submission" date="2019-07" db="EMBL/GenBank/DDBJ databases">
        <title>Draft genome for Aliikangiella sp. M105.</title>
        <authorList>
            <person name="Wang G."/>
        </authorList>
    </citation>
    <scope>NUCLEOTIDE SEQUENCE [LARGE SCALE GENOMIC DNA]</scope>
    <source>
        <strain evidence="5 6">M105</strain>
    </source>
</reference>
<dbReference type="Gene3D" id="1.25.40.10">
    <property type="entry name" value="Tetratricopeptide repeat domain"/>
    <property type="match status" value="1"/>
</dbReference>
<name>A0A545UBP1_9GAMM</name>
<dbReference type="PANTHER" id="PTHR44186">
    <property type="match status" value="1"/>
</dbReference>
<evidence type="ECO:0000256" key="1">
    <source>
        <dbReference type="ARBA" id="ARBA00022737"/>
    </source>
</evidence>
<dbReference type="AlphaFoldDB" id="A0A545UBP1"/>
<dbReference type="EMBL" id="VIKS01000009">
    <property type="protein sequence ID" value="TQV86878.1"/>
    <property type="molecule type" value="Genomic_DNA"/>
</dbReference>
<dbReference type="OrthoDB" id="6194228at2"/>
<feature type="transmembrane region" description="Helical" evidence="4">
    <location>
        <begin position="327"/>
        <end position="344"/>
    </location>
</feature>
<dbReference type="Proteomes" id="UP000315439">
    <property type="component" value="Unassembled WGS sequence"/>
</dbReference>
<feature type="repeat" description="TPR" evidence="3">
    <location>
        <begin position="193"/>
        <end position="226"/>
    </location>
</feature>
<sequence length="361" mass="41088">MAPHLYRSAVYSMTQIQHCHTLEFSCRRYFLVLCTSLFSCNLRPIQFTSIFENKMNNDYELDLVRSYMDRGQTDQAIDLLKKLLSSEPDSAICHGLLASCLVSKKRVYAAEYELKIALSLEPNYAYLYVVYAQISLLKNKINQVIEFCDEALALDPEEIDAILLKSEIYLLKNDNKNALNCIHQAASLAPDNVEVICAYGEFYLATGDVKKAYCYAEDALKNDPGSSDANLLMGEVQLKRGNIEEAMYHVRFVILQTPDSNRALSLLGNIKSRQNIFIGAWWRFNSWVATLGDMKASLVLISGYLFFNLLAQVVFDLGHQGVSSAISYAWLGLVIYTWVAIPYYHKILKKELQKFSFNNDF</sequence>
<keyword evidence="1" id="KW-0677">Repeat</keyword>
<keyword evidence="4" id="KW-1133">Transmembrane helix</keyword>
<evidence type="ECO:0000313" key="5">
    <source>
        <dbReference type="EMBL" id="TQV86878.1"/>
    </source>
</evidence>
<gene>
    <name evidence="5" type="ORF">FLL46_13760</name>
</gene>
<accession>A0A545UBP1</accession>
<keyword evidence="6" id="KW-1185">Reference proteome</keyword>
<feature type="repeat" description="TPR" evidence="3">
    <location>
        <begin position="57"/>
        <end position="90"/>
    </location>
</feature>
<evidence type="ECO:0000256" key="2">
    <source>
        <dbReference type="ARBA" id="ARBA00022803"/>
    </source>
</evidence>
<dbReference type="PROSITE" id="PS50005">
    <property type="entry name" value="TPR"/>
    <property type="match status" value="2"/>
</dbReference>
<dbReference type="PANTHER" id="PTHR44186:SF1">
    <property type="entry name" value="BARDET-BIEDL SYNDROME 4 PROTEIN"/>
    <property type="match status" value="1"/>
</dbReference>
<comment type="caution">
    <text evidence="5">The sequence shown here is derived from an EMBL/GenBank/DDBJ whole genome shotgun (WGS) entry which is preliminary data.</text>
</comment>
<keyword evidence="2 3" id="KW-0802">TPR repeat</keyword>